<name>A1RD57_PAEAT</name>
<dbReference type="HOGENOM" id="CLU_999765_0_0_11"/>
<feature type="transmembrane region" description="Helical" evidence="2">
    <location>
        <begin position="36"/>
        <end position="55"/>
    </location>
</feature>
<accession>A1RD57</accession>
<organism evidence="3 4">
    <name type="scientific">Paenarthrobacter aurescens (strain TC1)</name>
    <dbReference type="NCBI Taxonomy" id="290340"/>
    <lineage>
        <taxon>Bacteria</taxon>
        <taxon>Bacillati</taxon>
        <taxon>Actinomycetota</taxon>
        <taxon>Actinomycetes</taxon>
        <taxon>Micrococcales</taxon>
        <taxon>Micrococcaceae</taxon>
        <taxon>Paenarthrobacter</taxon>
    </lineage>
</organism>
<evidence type="ECO:0000313" key="4">
    <source>
        <dbReference type="Proteomes" id="UP000000637"/>
    </source>
</evidence>
<proteinExistence type="predicted"/>
<keyword evidence="3" id="KW-0614">Plasmid</keyword>
<keyword evidence="2" id="KW-1133">Transmembrane helix</keyword>
<sequence>MFLLLLTATVQAVVLFLLWKWPSYDWGQLLDRFVTSPAMAGLFAVIAAVIGAWSLNRQLRHTKQKAEDEAWWEQFEWVTDRIVSPDEDETEKAKKAKDRLPSSLAFSLMTALSKSARAPFQKAAVAGIVDHYLRDFPQQDAPSPEQHETATPAEPSMDAAGVESLRGLLAELPQDATASYAARRVLSRYEDIEYEREVRNALRQRFGEAAVIQFGGHKLVVQGKPNISNLVRLKQTVEQLRAVMEQEGAATGVIVTRPQTWASSANPRINELFKQGIHLVEWVPAEGSGALRAKIRVILPDISRA</sequence>
<gene>
    <name evidence="3" type="ordered locus">AAur_pTC20003</name>
</gene>
<evidence type="ECO:0000313" key="3">
    <source>
        <dbReference type="EMBL" id="ABM10700.1"/>
    </source>
</evidence>
<keyword evidence="4" id="KW-1185">Reference proteome</keyword>
<keyword evidence="2" id="KW-0812">Transmembrane</keyword>
<dbReference type="AlphaFoldDB" id="A1RD57"/>
<dbReference type="EMBL" id="CP000476">
    <property type="protein sequence ID" value="ABM10700.1"/>
    <property type="molecule type" value="Genomic_DNA"/>
</dbReference>
<protein>
    <submittedName>
        <fullName evidence="3">Uncharacterized protein</fullName>
    </submittedName>
</protein>
<feature type="region of interest" description="Disordered" evidence="1">
    <location>
        <begin position="136"/>
        <end position="157"/>
    </location>
</feature>
<dbReference type="eggNOG" id="ENOG5032K7Z">
    <property type="taxonomic scope" value="Bacteria"/>
</dbReference>
<evidence type="ECO:0000256" key="2">
    <source>
        <dbReference type="SAM" id="Phobius"/>
    </source>
</evidence>
<reference evidence="3 4" key="1">
    <citation type="journal article" date="2006" name="PLoS Genet.">
        <title>Secrets of soil survival revealed by the genome sequence of Arthrobacter aurescens TC1.</title>
        <authorList>
            <person name="Mongodin E.F."/>
            <person name="Shapir N."/>
            <person name="Daugherty S.C."/>
            <person name="DeBoy R.T."/>
            <person name="Emerson J.B."/>
            <person name="Shvartzbeyn A."/>
            <person name="Radune D."/>
            <person name="Vamathevan J."/>
            <person name="Riggs F."/>
            <person name="Grinberg V."/>
            <person name="Khouri H."/>
            <person name="Wackett L.P."/>
            <person name="Nelson K.E."/>
            <person name="Sadowsky M.J."/>
        </authorList>
    </citation>
    <scope>NUCLEOTIDE SEQUENCE [LARGE SCALE GENOMIC DNA]</scope>
    <source>
        <strain evidence="3 4">TC1</strain>
    </source>
</reference>
<keyword evidence="2" id="KW-0472">Membrane</keyword>
<geneLocation type="plasmid" evidence="3 4">
    <name>pTC2</name>
</geneLocation>
<evidence type="ECO:0000256" key="1">
    <source>
        <dbReference type="SAM" id="MobiDB-lite"/>
    </source>
</evidence>
<dbReference type="Proteomes" id="UP000000637">
    <property type="component" value="Plasmid pTC2"/>
</dbReference>
<dbReference type="KEGG" id="aau:AAur_pTC20003"/>